<gene>
    <name evidence="2" type="ordered locus">MTR_3g052200</name>
</gene>
<dbReference type="Proteomes" id="UP000002051">
    <property type="component" value="Chromosome 3"/>
</dbReference>
<reference evidence="2 4" key="1">
    <citation type="journal article" date="2011" name="Nature">
        <title>The Medicago genome provides insight into the evolution of rhizobial symbioses.</title>
        <authorList>
            <person name="Young N.D."/>
            <person name="Debelle F."/>
            <person name="Oldroyd G.E."/>
            <person name="Geurts R."/>
            <person name="Cannon S.B."/>
            <person name="Udvardi M.K."/>
            <person name="Benedito V.A."/>
            <person name="Mayer K.F."/>
            <person name="Gouzy J."/>
            <person name="Schoof H."/>
            <person name="Van de Peer Y."/>
            <person name="Proost S."/>
            <person name="Cook D.R."/>
            <person name="Meyers B.C."/>
            <person name="Spannagl M."/>
            <person name="Cheung F."/>
            <person name="De Mita S."/>
            <person name="Krishnakumar V."/>
            <person name="Gundlach H."/>
            <person name="Zhou S."/>
            <person name="Mudge J."/>
            <person name="Bharti A.K."/>
            <person name="Murray J.D."/>
            <person name="Naoumkina M.A."/>
            <person name="Rosen B."/>
            <person name="Silverstein K.A."/>
            <person name="Tang H."/>
            <person name="Rombauts S."/>
            <person name="Zhao P.X."/>
            <person name="Zhou P."/>
            <person name="Barbe V."/>
            <person name="Bardou P."/>
            <person name="Bechner M."/>
            <person name="Bellec A."/>
            <person name="Berger A."/>
            <person name="Berges H."/>
            <person name="Bidwell S."/>
            <person name="Bisseling T."/>
            <person name="Choisne N."/>
            <person name="Couloux A."/>
            <person name="Denny R."/>
            <person name="Deshpande S."/>
            <person name="Dai X."/>
            <person name="Doyle J.J."/>
            <person name="Dudez A.M."/>
            <person name="Farmer A.D."/>
            <person name="Fouteau S."/>
            <person name="Franken C."/>
            <person name="Gibelin C."/>
            <person name="Gish J."/>
            <person name="Goldstein S."/>
            <person name="Gonzalez A.J."/>
            <person name="Green P.J."/>
            <person name="Hallab A."/>
            <person name="Hartog M."/>
            <person name="Hua A."/>
            <person name="Humphray S.J."/>
            <person name="Jeong D.H."/>
            <person name="Jing Y."/>
            <person name="Jocker A."/>
            <person name="Kenton S.M."/>
            <person name="Kim D.J."/>
            <person name="Klee K."/>
            <person name="Lai H."/>
            <person name="Lang C."/>
            <person name="Lin S."/>
            <person name="Macmil S.L."/>
            <person name="Magdelenat G."/>
            <person name="Matthews L."/>
            <person name="McCorrison J."/>
            <person name="Monaghan E.L."/>
            <person name="Mun J.H."/>
            <person name="Najar F.Z."/>
            <person name="Nicholson C."/>
            <person name="Noirot C."/>
            <person name="O'Bleness M."/>
            <person name="Paule C.R."/>
            <person name="Poulain J."/>
            <person name="Prion F."/>
            <person name="Qin B."/>
            <person name="Qu C."/>
            <person name="Retzel E.F."/>
            <person name="Riddle C."/>
            <person name="Sallet E."/>
            <person name="Samain S."/>
            <person name="Samson N."/>
            <person name="Sanders I."/>
            <person name="Saurat O."/>
            <person name="Scarpelli C."/>
            <person name="Schiex T."/>
            <person name="Segurens B."/>
            <person name="Severin A.J."/>
            <person name="Sherrier D.J."/>
            <person name="Shi R."/>
            <person name="Sims S."/>
            <person name="Singer S.R."/>
            <person name="Sinharoy S."/>
            <person name="Sterck L."/>
            <person name="Viollet A."/>
            <person name="Wang B.B."/>
            <person name="Wang K."/>
            <person name="Wang M."/>
            <person name="Wang X."/>
            <person name="Warfsmann J."/>
            <person name="Weissenbach J."/>
            <person name="White D.D."/>
            <person name="White J.D."/>
            <person name="Wiley G.B."/>
            <person name="Wincker P."/>
            <person name="Xing Y."/>
            <person name="Yang L."/>
            <person name="Yao Z."/>
            <person name="Ying F."/>
            <person name="Zhai J."/>
            <person name="Zhou L."/>
            <person name="Zuber A."/>
            <person name="Denarie J."/>
            <person name="Dixon R.A."/>
            <person name="May G.D."/>
            <person name="Schwartz D.C."/>
            <person name="Rogers J."/>
            <person name="Quetier F."/>
            <person name="Town C.D."/>
            <person name="Roe B.A."/>
        </authorList>
    </citation>
    <scope>NUCLEOTIDE SEQUENCE [LARGE SCALE GENOMIC DNA]</scope>
    <source>
        <strain evidence="2">A17</strain>
        <strain evidence="3 4">cv. Jemalong A17</strain>
    </source>
</reference>
<sequence length="89" mass="10236">MAVESLNEYFSFLSDTEEIKEEPGQALIGLSLAYENFCRSEPGLWPFIGLFFWPGLTYLKVWPGQARPDLNRPGHRPAWPIPNPTREEI</sequence>
<evidence type="ECO:0000313" key="4">
    <source>
        <dbReference type="Proteomes" id="UP000002051"/>
    </source>
</evidence>
<dbReference type="AlphaFoldDB" id="G7IY19"/>
<proteinExistence type="predicted"/>
<name>G7IY19_MEDTR</name>
<feature type="region of interest" description="Disordered" evidence="1">
    <location>
        <begin position="66"/>
        <end position="89"/>
    </location>
</feature>
<protein>
    <submittedName>
        <fullName evidence="2 3">Uncharacterized protein</fullName>
    </submittedName>
</protein>
<evidence type="ECO:0000313" key="2">
    <source>
        <dbReference type="EMBL" id="AES70361.1"/>
    </source>
</evidence>
<reference evidence="3" key="3">
    <citation type="submission" date="2015-04" db="UniProtKB">
        <authorList>
            <consortium name="EnsemblPlants"/>
        </authorList>
    </citation>
    <scope>IDENTIFICATION</scope>
    <source>
        <strain evidence="3">cv. Jemalong A17</strain>
    </source>
</reference>
<organism evidence="2 4">
    <name type="scientific">Medicago truncatula</name>
    <name type="common">Barrel medic</name>
    <name type="synonym">Medicago tribuloides</name>
    <dbReference type="NCBI Taxonomy" id="3880"/>
    <lineage>
        <taxon>Eukaryota</taxon>
        <taxon>Viridiplantae</taxon>
        <taxon>Streptophyta</taxon>
        <taxon>Embryophyta</taxon>
        <taxon>Tracheophyta</taxon>
        <taxon>Spermatophyta</taxon>
        <taxon>Magnoliopsida</taxon>
        <taxon>eudicotyledons</taxon>
        <taxon>Gunneridae</taxon>
        <taxon>Pentapetalae</taxon>
        <taxon>rosids</taxon>
        <taxon>fabids</taxon>
        <taxon>Fabales</taxon>
        <taxon>Fabaceae</taxon>
        <taxon>Papilionoideae</taxon>
        <taxon>50 kb inversion clade</taxon>
        <taxon>NPAAA clade</taxon>
        <taxon>Hologalegina</taxon>
        <taxon>IRL clade</taxon>
        <taxon>Trifolieae</taxon>
        <taxon>Medicago</taxon>
    </lineage>
</organism>
<dbReference type="PaxDb" id="3880-AES70361"/>
<evidence type="ECO:0000313" key="3">
    <source>
        <dbReference type="EnsemblPlants" id="AES70361"/>
    </source>
</evidence>
<reference evidence="2 4" key="2">
    <citation type="journal article" date="2014" name="BMC Genomics">
        <title>An improved genome release (version Mt4.0) for the model legume Medicago truncatula.</title>
        <authorList>
            <person name="Tang H."/>
            <person name="Krishnakumar V."/>
            <person name="Bidwell S."/>
            <person name="Rosen B."/>
            <person name="Chan A."/>
            <person name="Zhou S."/>
            <person name="Gentzbittel L."/>
            <person name="Childs K.L."/>
            <person name="Yandell M."/>
            <person name="Gundlach H."/>
            <person name="Mayer K.F."/>
            <person name="Schwartz D.C."/>
            <person name="Town C.D."/>
        </authorList>
    </citation>
    <scope>GENOME REANNOTATION</scope>
    <source>
        <strain evidence="3 4">cv. Jemalong A17</strain>
    </source>
</reference>
<evidence type="ECO:0000256" key="1">
    <source>
        <dbReference type="SAM" id="MobiDB-lite"/>
    </source>
</evidence>
<accession>G7IY19</accession>
<keyword evidence="4" id="KW-1185">Reference proteome</keyword>
<dbReference type="HOGENOM" id="CLU_2458168_0_0_1"/>
<dbReference type="EnsemblPlants" id="AES70361">
    <property type="protein sequence ID" value="AES70361"/>
    <property type="gene ID" value="MTR_3g052200"/>
</dbReference>
<dbReference type="EMBL" id="CM001219">
    <property type="protein sequence ID" value="AES70361.1"/>
    <property type="molecule type" value="Genomic_DNA"/>
</dbReference>